<name>A0AAY5L9M1_ESOLU</name>
<dbReference type="SUPFAM" id="SSF49417">
    <property type="entry name" value="p53-like transcription factors"/>
    <property type="match status" value="1"/>
</dbReference>
<keyword evidence="10" id="KW-1185">Reference proteome</keyword>
<dbReference type="CDD" id="cd20195">
    <property type="entry name" value="T-box_MGA-like"/>
    <property type="match status" value="1"/>
</dbReference>
<dbReference type="GO" id="GO:0005634">
    <property type="term" value="C:nucleus"/>
    <property type="evidence" value="ECO:0007669"/>
    <property type="project" value="UniProtKB-SubCell"/>
</dbReference>
<evidence type="ECO:0000256" key="3">
    <source>
        <dbReference type="ARBA" id="ARBA00023125"/>
    </source>
</evidence>
<dbReference type="InterPro" id="IPR036960">
    <property type="entry name" value="T-box_sf"/>
</dbReference>
<feature type="compositionally biased region" description="Low complexity" evidence="7">
    <location>
        <begin position="651"/>
        <end position="672"/>
    </location>
</feature>
<comment type="subcellular location">
    <subcellularLocation>
        <location evidence="1 6">Nucleus</location>
    </subcellularLocation>
</comment>
<keyword evidence="5 6" id="KW-0539">Nucleus</keyword>
<feature type="region of interest" description="Disordered" evidence="7">
    <location>
        <begin position="795"/>
        <end position="839"/>
    </location>
</feature>
<feature type="domain" description="T-box" evidence="8">
    <location>
        <begin position="102"/>
        <end position="283"/>
    </location>
</feature>
<accession>A0AAY5L9M1</accession>
<evidence type="ECO:0000256" key="6">
    <source>
        <dbReference type="PROSITE-ProRule" id="PRU00201"/>
    </source>
</evidence>
<protein>
    <recommendedName>
        <fullName evidence="8">T-box domain-containing protein</fullName>
    </recommendedName>
</protein>
<feature type="compositionally biased region" description="Basic residues" evidence="7">
    <location>
        <begin position="509"/>
        <end position="518"/>
    </location>
</feature>
<evidence type="ECO:0000256" key="1">
    <source>
        <dbReference type="ARBA" id="ARBA00004123"/>
    </source>
</evidence>
<dbReference type="Pfam" id="PF16059">
    <property type="entry name" value="MGA_dom"/>
    <property type="match status" value="1"/>
</dbReference>
<dbReference type="Pfam" id="PF00907">
    <property type="entry name" value="T-box"/>
    <property type="match status" value="1"/>
</dbReference>
<dbReference type="InterPro" id="IPR001699">
    <property type="entry name" value="TF_T-box"/>
</dbReference>
<dbReference type="Proteomes" id="UP000265140">
    <property type="component" value="Chromosome 15"/>
</dbReference>
<feature type="compositionally biased region" description="Basic residues" evidence="7">
    <location>
        <begin position="811"/>
        <end position="824"/>
    </location>
</feature>
<proteinExistence type="predicted"/>
<feature type="compositionally biased region" description="Basic and acidic residues" evidence="7">
    <location>
        <begin position="1684"/>
        <end position="1702"/>
    </location>
</feature>
<feature type="region of interest" description="Disordered" evidence="7">
    <location>
        <begin position="1611"/>
        <end position="1664"/>
    </location>
</feature>
<keyword evidence="3 6" id="KW-0238">DNA-binding</keyword>
<dbReference type="InterPro" id="IPR018186">
    <property type="entry name" value="TF_T-box_CS"/>
</dbReference>
<reference evidence="9" key="2">
    <citation type="submission" date="2025-08" db="UniProtKB">
        <authorList>
            <consortium name="Ensembl"/>
        </authorList>
    </citation>
    <scope>IDENTIFICATION</scope>
</reference>
<feature type="compositionally biased region" description="Polar residues" evidence="7">
    <location>
        <begin position="434"/>
        <end position="452"/>
    </location>
</feature>
<evidence type="ECO:0000256" key="2">
    <source>
        <dbReference type="ARBA" id="ARBA00023015"/>
    </source>
</evidence>
<reference evidence="9 10" key="1">
    <citation type="submission" date="2020-02" db="EMBL/GenBank/DDBJ databases">
        <title>Esox lucius (northern pike) genome, fEsoLuc1, primary haplotype.</title>
        <authorList>
            <person name="Myers G."/>
            <person name="Karagic N."/>
            <person name="Meyer A."/>
            <person name="Pippel M."/>
            <person name="Reichard M."/>
            <person name="Winkler S."/>
            <person name="Tracey A."/>
            <person name="Sims Y."/>
            <person name="Howe K."/>
            <person name="Rhie A."/>
            <person name="Formenti G."/>
            <person name="Durbin R."/>
            <person name="Fedrigo O."/>
            <person name="Jarvis E.D."/>
        </authorList>
    </citation>
    <scope>NUCLEOTIDE SEQUENCE [LARGE SCALE GENOMIC DNA]</scope>
</reference>
<evidence type="ECO:0000313" key="10">
    <source>
        <dbReference type="Proteomes" id="UP000265140"/>
    </source>
</evidence>
<dbReference type="PROSITE" id="PS01264">
    <property type="entry name" value="TBOX_2"/>
    <property type="match status" value="1"/>
</dbReference>
<dbReference type="GeneTree" id="ENSGT00940000156269"/>
<dbReference type="Gene3D" id="2.60.40.820">
    <property type="entry name" value="Transcription factor, T-box"/>
    <property type="match status" value="1"/>
</dbReference>
<feature type="region of interest" description="Disordered" evidence="7">
    <location>
        <begin position="434"/>
        <end position="495"/>
    </location>
</feature>
<dbReference type="PRINTS" id="PR00937">
    <property type="entry name" value="TBOX"/>
</dbReference>
<feature type="region of interest" description="Disordered" evidence="7">
    <location>
        <begin position="594"/>
        <end position="749"/>
    </location>
</feature>
<reference evidence="9" key="3">
    <citation type="submission" date="2025-09" db="UniProtKB">
        <authorList>
            <consortium name="Ensembl"/>
        </authorList>
    </citation>
    <scope>IDENTIFICATION</scope>
</reference>
<comment type="caution">
    <text evidence="6">Lacks conserved residue(s) required for the propagation of feature annotation.</text>
</comment>
<dbReference type="SMART" id="SM00425">
    <property type="entry name" value="TBOX"/>
    <property type="match status" value="1"/>
</dbReference>
<sequence>MDRDKFMATNKKRIMVLREDGATAHMALPSAASPPDLLGTLKTKQGSAVVAIEKANIAATSTPNCAMGVGQIAPTLNSNAISDNQPENLSPESTCRGIKIILDNNNMWNEFFRSKTEMILTKQGRRMFPYCRFRISGLDPFQKYTLLMDINPVDNKRYKWTGQDWKMCGKGEAHLQRQVFIHPDSPSSGHQWMQNPVSFYKLKLTDNHMDQDGNIILHPMHRYLPHLHVVSAETATENIQVSGPDVITFTFPQTEFFAVTAYQNVRMSQFKADFNPFASGPNSWALKMKMSPSNESKKDEIGMTTEVKPLKGLNGLKSLMAAKRNSKDISAVDKGLLSADAQHLTPAVGEKISPNELKIVRGLGGLKNFSELIRECHLKIIRCNVEITNTAVVQTDKKGMVAQGVVVKVAANDSLGEKVGTQNNMTTTDTFTSIVKSSQSEEPVKTRVSTHNHSADEVENSQKATHSSVCSEGKRTGSHEQQQGNSKPHKRPEPVPLPLLALYLQQLKSKSRPVRTKPKPLTVSPPSLSSYSAVPTRDAVNPATNPTDSLDLATDVFLPEPHPVLPTTNQLFIVPEPTTSRSSPMPCLSATVMSPSPDPLSAPVLSSPCQEQPSDVPVTLSLATDLTPLNSDPISNSSEVSSTPGLTNLKPESTPLLPSPDLSLSGFDPSSPASLPDLEPTLPSPATGASFSSTSHPVLPALDNAQPSLPPDSSSSFQVNSEPLTRPSTPSPLPFQLSPFSSLGPDPLSPTPSLADLTHFFSISDELEITEDFPSSDATPVSCSTVPTLNTASVPVSSTLPVGSVQPVKNNKPRRSRKRSRKVSKSTTADPLPVIGGPTDVTMQPNLEEVEEQLFVSFTSANLSFVFFEVGLKMSLLDPTLVIDLQYLGVRLPLPPPIPCSEPSSVELASSSPVPFVSRTGKTTDFTQIKGWREKLVPLDSPSSSKAEGTGPSSDVVRKNLSAFCSDMLDEYLANEGKLIDERAASFNQTAVVTPVTYQLPTKSTSYVRTLDSVLKKQAPPATFTPPSKKSRLPRTNQKREKASAGPTVIPTPLPIKPPQFMDNAAPVTQEDPDTNLKRRKRKPRVKSPPPSKDSLVSRPEVEVPPPAHLAPVEDDHSDPEPASAQNRVVVPGLTKALVKQRDLEDGVVWEGEHRTCITQVRATIALTSLFTSTVRRPYTIKSCRAPPCLNAFCRLGCVCASLAQDRRITHCGKIDCIFGCSCLRQKVVVLKNLKGPQFSPPEEALSKKRKKRKRMRMAYSESETVSEPAVRVRTLWKQTDAEIDPEPLHAPTPVHLPWIPLQEEPSSAGGTHGLVRMSTQAVDTTSTLEFSKDFFFLFRSRRMGPCHSLSHSQPFTEPSKRLEIVSDCKWRSLSDRNLVLRIVCEHMAQDHLTNAFWVKGYLIKPVSQTLKNDVESCCIHYKVHISQGEVEEKSLKWKGLPFLNGVSPAGLLTANLKLASTSDQELVNGRSYPHAKIQLGRMGAIHPANRLAAFLTERLQWPVGLETSMSSHENPSATAEDFEGLTNTSSSMEQPAQLAASLTTSVATVTTTNVRSTSGATLFRNPSGQLIQLVPLSQLQALNPNLVMRNTVPHIANVISLVNVPPVQAVPGVSGGPQRRLSPVKSRGSRLEQGKVLEKQSRAVEINTGSTHESEDEEGGEDDTLKSLLSEIVFLNQLTNDSSNRETSPHPEKEVIRDGDDERSLSPLFLRLDEDLLGPKEGKGPDEVAIKGLPQPQDLKVCLGAHLKPSEGSGASAAVNGHSPQLKGLARAAKGQGGALTPPPLLQMKVGGGTKVIESNEKPVDTLAPPPLVQMRPMPKLTPLGLKRIFHSNKVPGTHHLRVCSSSALHMFFLIRGQS</sequence>
<dbReference type="InterPro" id="IPR008967">
    <property type="entry name" value="p53-like_TF_DNA-bd_sf"/>
</dbReference>
<evidence type="ECO:0000259" key="8">
    <source>
        <dbReference type="PROSITE" id="PS50252"/>
    </source>
</evidence>
<feature type="region of interest" description="Disordered" evidence="7">
    <location>
        <begin position="508"/>
        <end position="540"/>
    </location>
</feature>
<feature type="compositionally biased region" description="Polar residues" evidence="7">
    <location>
        <begin position="687"/>
        <end position="696"/>
    </location>
</feature>
<dbReference type="InterPro" id="IPR046360">
    <property type="entry name" value="T-box_DNA-bd"/>
</dbReference>
<keyword evidence="4" id="KW-0804">Transcription</keyword>
<evidence type="ECO:0000256" key="4">
    <source>
        <dbReference type="ARBA" id="ARBA00023163"/>
    </source>
</evidence>
<dbReference type="Ensembl" id="ENSELUT00000098014.1">
    <property type="protein sequence ID" value="ENSELUP00000097746.1"/>
    <property type="gene ID" value="ENSELUG00000000072.3"/>
</dbReference>
<dbReference type="InterPro" id="IPR032060">
    <property type="entry name" value="MGA_dom"/>
</dbReference>
<dbReference type="GO" id="GO:0000981">
    <property type="term" value="F:DNA-binding transcription factor activity, RNA polymerase II-specific"/>
    <property type="evidence" value="ECO:0007669"/>
    <property type="project" value="TreeGrafter"/>
</dbReference>
<feature type="compositionally biased region" description="Polar residues" evidence="7">
    <location>
        <begin position="621"/>
        <end position="646"/>
    </location>
</feature>
<feature type="compositionally biased region" description="Basic and acidic residues" evidence="7">
    <location>
        <begin position="1630"/>
        <end position="1643"/>
    </location>
</feature>
<feature type="region of interest" description="Disordered" evidence="7">
    <location>
        <begin position="1018"/>
        <end position="1127"/>
    </location>
</feature>
<feature type="compositionally biased region" description="Polar residues" evidence="7">
    <location>
        <begin position="524"/>
        <end position="533"/>
    </location>
</feature>
<dbReference type="PANTHER" id="PTHR11267">
    <property type="entry name" value="T-BOX PROTEIN-RELATED"/>
    <property type="match status" value="1"/>
</dbReference>
<dbReference type="PANTHER" id="PTHR11267:SF32">
    <property type="entry name" value="MAX GENE-ASSOCIATED PROTEIN"/>
    <property type="match status" value="1"/>
</dbReference>
<dbReference type="PROSITE" id="PS50252">
    <property type="entry name" value="TBOX_3"/>
    <property type="match status" value="1"/>
</dbReference>
<feature type="compositionally biased region" description="Low complexity" evidence="7">
    <location>
        <begin position="723"/>
        <end position="743"/>
    </location>
</feature>
<dbReference type="GO" id="GO:0000978">
    <property type="term" value="F:RNA polymerase II cis-regulatory region sequence-specific DNA binding"/>
    <property type="evidence" value="ECO:0007669"/>
    <property type="project" value="InterPro"/>
</dbReference>
<dbReference type="GO" id="GO:0000785">
    <property type="term" value="C:chromatin"/>
    <property type="evidence" value="ECO:0007669"/>
    <property type="project" value="TreeGrafter"/>
</dbReference>
<feature type="region of interest" description="Disordered" evidence="7">
    <location>
        <begin position="1679"/>
        <end position="1702"/>
    </location>
</feature>
<feature type="compositionally biased region" description="Polar residues" evidence="7">
    <location>
        <begin position="461"/>
        <end position="470"/>
    </location>
</feature>
<evidence type="ECO:0000256" key="7">
    <source>
        <dbReference type="SAM" id="MobiDB-lite"/>
    </source>
</evidence>
<organism evidence="9 10">
    <name type="scientific">Esox lucius</name>
    <name type="common">Northern pike</name>
    <dbReference type="NCBI Taxonomy" id="8010"/>
    <lineage>
        <taxon>Eukaryota</taxon>
        <taxon>Metazoa</taxon>
        <taxon>Chordata</taxon>
        <taxon>Craniata</taxon>
        <taxon>Vertebrata</taxon>
        <taxon>Euteleostomi</taxon>
        <taxon>Actinopterygii</taxon>
        <taxon>Neopterygii</taxon>
        <taxon>Teleostei</taxon>
        <taxon>Protacanthopterygii</taxon>
        <taxon>Esociformes</taxon>
        <taxon>Esocidae</taxon>
        <taxon>Esox</taxon>
    </lineage>
</organism>
<feature type="compositionally biased region" description="Polar residues" evidence="7">
    <location>
        <begin position="705"/>
        <end position="722"/>
    </location>
</feature>
<keyword evidence="2" id="KW-0805">Transcription regulation</keyword>
<dbReference type="GO" id="GO:0001708">
    <property type="term" value="P:cell fate specification"/>
    <property type="evidence" value="ECO:0007669"/>
    <property type="project" value="TreeGrafter"/>
</dbReference>
<evidence type="ECO:0000256" key="5">
    <source>
        <dbReference type="ARBA" id="ARBA00023242"/>
    </source>
</evidence>
<gene>
    <name evidence="9" type="primary">KNL1</name>
</gene>
<dbReference type="GO" id="GO:0045893">
    <property type="term" value="P:positive regulation of DNA-templated transcription"/>
    <property type="evidence" value="ECO:0007669"/>
    <property type="project" value="InterPro"/>
</dbReference>
<evidence type="ECO:0000313" key="9">
    <source>
        <dbReference type="Ensembl" id="ENSELUP00000097746.1"/>
    </source>
</evidence>